<dbReference type="AlphaFoldDB" id="A0A0N0BC15"/>
<protein>
    <submittedName>
        <fullName evidence="1">Uncharacterized protein</fullName>
    </submittedName>
</protein>
<gene>
    <name evidence="1" type="ORF">WN51_08145</name>
</gene>
<proteinExistence type="predicted"/>
<accession>A0A0N0BC15</accession>
<keyword evidence="2" id="KW-1185">Reference proteome</keyword>
<evidence type="ECO:0000313" key="1">
    <source>
        <dbReference type="EMBL" id="KOX68014.1"/>
    </source>
</evidence>
<evidence type="ECO:0000313" key="2">
    <source>
        <dbReference type="Proteomes" id="UP000053105"/>
    </source>
</evidence>
<reference evidence="1 2" key="1">
    <citation type="submission" date="2015-07" db="EMBL/GenBank/DDBJ databases">
        <title>The genome of Melipona quadrifasciata.</title>
        <authorList>
            <person name="Pan H."/>
            <person name="Kapheim K."/>
        </authorList>
    </citation>
    <scope>NUCLEOTIDE SEQUENCE [LARGE SCALE GENOMIC DNA]</scope>
    <source>
        <strain evidence="1">0111107301</strain>
        <tissue evidence="1">Whole body</tissue>
    </source>
</reference>
<sequence length="90" mass="10340">MLHRALQSSLLGQFDIFFKTGEVSKIELDGVNMLTRTRSDNQANTVVVKLTAGRPFERGRGLGLFPWYRHQVWSGPGDTFYIDRLYEYGL</sequence>
<name>A0A0N0BC15_9HYME</name>
<organism evidence="1 2">
    <name type="scientific">Melipona quadrifasciata</name>
    <dbReference type="NCBI Taxonomy" id="166423"/>
    <lineage>
        <taxon>Eukaryota</taxon>
        <taxon>Metazoa</taxon>
        <taxon>Ecdysozoa</taxon>
        <taxon>Arthropoda</taxon>
        <taxon>Hexapoda</taxon>
        <taxon>Insecta</taxon>
        <taxon>Pterygota</taxon>
        <taxon>Neoptera</taxon>
        <taxon>Endopterygota</taxon>
        <taxon>Hymenoptera</taxon>
        <taxon>Apocrita</taxon>
        <taxon>Aculeata</taxon>
        <taxon>Apoidea</taxon>
        <taxon>Anthophila</taxon>
        <taxon>Apidae</taxon>
        <taxon>Melipona</taxon>
    </lineage>
</organism>
<dbReference type="Proteomes" id="UP000053105">
    <property type="component" value="Unassembled WGS sequence"/>
</dbReference>
<dbReference type="EMBL" id="KQ435957">
    <property type="protein sequence ID" value="KOX68014.1"/>
    <property type="molecule type" value="Genomic_DNA"/>
</dbReference>